<feature type="transmembrane region" description="Helical" evidence="1">
    <location>
        <begin position="118"/>
        <end position="141"/>
    </location>
</feature>
<sequence length="159" mass="17571">MKRETLFLKIAVFLMGIPVLALCIFAVPAIARGFSEVIPGMGYVQYLVFIGLYATALAYFLALYQAYRLLSYIDRSEAFSDLSVKALKNIKYCAIAISGFYVLLMPIIYLFAEYDDAPGVIVIGMIIIFGAMVIAVFAAVLQKLLNTAIEIKSENELTV</sequence>
<evidence type="ECO:0000256" key="1">
    <source>
        <dbReference type="SAM" id="Phobius"/>
    </source>
</evidence>
<evidence type="ECO:0000313" key="2">
    <source>
        <dbReference type="EMBL" id="GGC75430.1"/>
    </source>
</evidence>
<keyword evidence="1" id="KW-0472">Membrane</keyword>
<dbReference type="InterPro" id="IPR021354">
    <property type="entry name" value="DUF2975"/>
</dbReference>
<reference evidence="3" key="1">
    <citation type="journal article" date="2019" name="Int. J. Syst. Evol. Microbiol.">
        <title>The Global Catalogue of Microorganisms (GCM) 10K type strain sequencing project: providing services to taxonomists for standard genome sequencing and annotation.</title>
        <authorList>
            <consortium name="The Broad Institute Genomics Platform"/>
            <consortium name="The Broad Institute Genome Sequencing Center for Infectious Disease"/>
            <person name="Wu L."/>
            <person name="Ma J."/>
        </authorList>
    </citation>
    <scope>NUCLEOTIDE SEQUENCE [LARGE SCALE GENOMIC DNA]</scope>
    <source>
        <strain evidence="3">CCM 7282</strain>
    </source>
</reference>
<proteinExistence type="predicted"/>
<dbReference type="Pfam" id="PF11188">
    <property type="entry name" value="DUF2975"/>
    <property type="match status" value="1"/>
</dbReference>
<keyword evidence="1" id="KW-0812">Transmembrane</keyword>
<name>A0ABQ1NFD2_9BACI</name>
<feature type="transmembrane region" description="Helical" evidence="1">
    <location>
        <begin position="7"/>
        <end position="31"/>
    </location>
</feature>
<gene>
    <name evidence="2" type="primary">yoaS</name>
    <name evidence="2" type="ORF">GCM10007216_02470</name>
</gene>
<keyword evidence="3" id="KW-1185">Reference proteome</keyword>
<organism evidence="2 3">
    <name type="scientific">Thalassobacillus devorans</name>
    <dbReference type="NCBI Taxonomy" id="279813"/>
    <lineage>
        <taxon>Bacteria</taxon>
        <taxon>Bacillati</taxon>
        <taxon>Bacillota</taxon>
        <taxon>Bacilli</taxon>
        <taxon>Bacillales</taxon>
        <taxon>Bacillaceae</taxon>
        <taxon>Thalassobacillus</taxon>
    </lineage>
</organism>
<evidence type="ECO:0000313" key="3">
    <source>
        <dbReference type="Proteomes" id="UP000619534"/>
    </source>
</evidence>
<dbReference type="RefSeq" id="WP_062444567.1">
    <property type="nucleotide sequence ID" value="NZ_BMCJ01000001.1"/>
</dbReference>
<dbReference type="EMBL" id="BMCJ01000001">
    <property type="protein sequence ID" value="GGC75430.1"/>
    <property type="molecule type" value="Genomic_DNA"/>
</dbReference>
<feature type="transmembrane region" description="Helical" evidence="1">
    <location>
        <begin position="92"/>
        <end position="112"/>
    </location>
</feature>
<protein>
    <submittedName>
        <fullName evidence="2">Membrane protein YoaS</fullName>
    </submittedName>
</protein>
<comment type="caution">
    <text evidence="2">The sequence shown here is derived from an EMBL/GenBank/DDBJ whole genome shotgun (WGS) entry which is preliminary data.</text>
</comment>
<dbReference type="Proteomes" id="UP000619534">
    <property type="component" value="Unassembled WGS sequence"/>
</dbReference>
<keyword evidence="1" id="KW-1133">Transmembrane helix</keyword>
<accession>A0ABQ1NFD2</accession>
<feature type="transmembrane region" description="Helical" evidence="1">
    <location>
        <begin position="43"/>
        <end position="64"/>
    </location>
</feature>